<dbReference type="InterPro" id="IPR036097">
    <property type="entry name" value="HisK_dim/P_sf"/>
</dbReference>
<dbReference type="Pfam" id="PF02518">
    <property type="entry name" value="HATPase_c"/>
    <property type="match status" value="1"/>
</dbReference>
<dbReference type="InterPro" id="IPR003018">
    <property type="entry name" value="GAF"/>
</dbReference>
<evidence type="ECO:0000256" key="9">
    <source>
        <dbReference type="ARBA" id="ARBA00023012"/>
    </source>
</evidence>
<reference evidence="17" key="1">
    <citation type="journal article" date="2012" name="Science">
        <title>The Paleozoic origin of enzymatic lignin decomposition reconstructed from 31 fungal genomes.</title>
        <authorList>
            <person name="Floudas D."/>
            <person name="Binder M."/>
            <person name="Riley R."/>
            <person name="Barry K."/>
            <person name="Blanchette R.A."/>
            <person name="Henrissat B."/>
            <person name="Martinez A.T."/>
            <person name="Otillar R."/>
            <person name="Spatafora J.W."/>
            <person name="Yadav J.S."/>
            <person name="Aerts A."/>
            <person name="Benoit I."/>
            <person name="Boyd A."/>
            <person name="Carlson A."/>
            <person name="Copeland A."/>
            <person name="Coutinho P.M."/>
            <person name="de Vries R.P."/>
            <person name="Ferreira P."/>
            <person name="Findley K."/>
            <person name="Foster B."/>
            <person name="Gaskell J."/>
            <person name="Glotzer D."/>
            <person name="Gorecki P."/>
            <person name="Heitman J."/>
            <person name="Hesse C."/>
            <person name="Hori C."/>
            <person name="Igarashi K."/>
            <person name="Jurgens J.A."/>
            <person name="Kallen N."/>
            <person name="Kersten P."/>
            <person name="Kohler A."/>
            <person name="Kuees U."/>
            <person name="Kumar T.K.A."/>
            <person name="Kuo A."/>
            <person name="LaButti K."/>
            <person name="Larrondo L.F."/>
            <person name="Lindquist E."/>
            <person name="Ling A."/>
            <person name="Lombard V."/>
            <person name="Lucas S."/>
            <person name="Lundell T."/>
            <person name="Martin R."/>
            <person name="McLaughlin D.J."/>
            <person name="Morgenstern I."/>
            <person name="Morin E."/>
            <person name="Murat C."/>
            <person name="Nagy L.G."/>
            <person name="Nolan M."/>
            <person name="Ohm R.A."/>
            <person name="Patyshakuliyeva A."/>
            <person name="Rokas A."/>
            <person name="Ruiz-Duenas F.J."/>
            <person name="Sabat G."/>
            <person name="Salamov A."/>
            <person name="Samejima M."/>
            <person name="Schmutz J."/>
            <person name="Slot J.C."/>
            <person name="St John F."/>
            <person name="Stenlid J."/>
            <person name="Sun H."/>
            <person name="Sun S."/>
            <person name="Syed K."/>
            <person name="Tsang A."/>
            <person name="Wiebenga A."/>
            <person name="Young D."/>
            <person name="Pisabarro A."/>
            <person name="Eastwood D.C."/>
            <person name="Martin F."/>
            <person name="Cullen D."/>
            <person name="Grigoriev I.V."/>
            <person name="Hibbett D.S."/>
        </authorList>
    </citation>
    <scope>NUCLEOTIDE SEQUENCE [LARGE SCALE GENOMIC DNA]</scope>
    <source>
        <strain evidence="17">RWD-64-598 SS2</strain>
    </source>
</reference>
<feature type="compositionally biased region" description="Low complexity" evidence="12">
    <location>
        <begin position="118"/>
        <end position="134"/>
    </location>
</feature>
<dbReference type="Gene3D" id="3.30.450.270">
    <property type="match status" value="1"/>
</dbReference>
<evidence type="ECO:0000259" key="13">
    <source>
        <dbReference type="PROSITE" id="PS50046"/>
    </source>
</evidence>
<dbReference type="InterPro" id="IPR036890">
    <property type="entry name" value="HATPase_C_sf"/>
</dbReference>
<keyword evidence="7" id="KW-0067">ATP-binding</keyword>
<feature type="compositionally biased region" description="Low complexity" evidence="12">
    <location>
        <begin position="422"/>
        <end position="439"/>
    </location>
</feature>
<feature type="region of interest" description="Disordered" evidence="12">
    <location>
        <begin position="1247"/>
        <end position="1267"/>
    </location>
</feature>
<feature type="region of interest" description="Disordered" evidence="12">
    <location>
        <begin position="63"/>
        <end position="98"/>
    </location>
</feature>
<dbReference type="Pfam" id="PF01590">
    <property type="entry name" value="GAF"/>
    <property type="match status" value="1"/>
</dbReference>
<feature type="region of interest" description="Disordered" evidence="12">
    <location>
        <begin position="1344"/>
        <end position="1365"/>
    </location>
</feature>
<dbReference type="SUPFAM" id="SSF55785">
    <property type="entry name" value="PYP-like sensor domain (PAS domain)"/>
    <property type="match status" value="1"/>
</dbReference>
<dbReference type="PROSITE" id="PS50110">
    <property type="entry name" value="RESPONSE_REGULATORY"/>
    <property type="match status" value="1"/>
</dbReference>
<keyword evidence="3" id="KW-0716">Sensory transduction</keyword>
<dbReference type="InterPro" id="IPR004358">
    <property type="entry name" value="Sig_transdc_His_kin-like_C"/>
</dbReference>
<dbReference type="Pfam" id="PF00360">
    <property type="entry name" value="PHY"/>
    <property type="match status" value="1"/>
</dbReference>
<dbReference type="RefSeq" id="XP_007768649.1">
    <property type="nucleotide sequence ID" value="XM_007770459.1"/>
</dbReference>
<dbReference type="PRINTS" id="PR00344">
    <property type="entry name" value="BCTRLSENSOR"/>
</dbReference>
<evidence type="ECO:0000256" key="4">
    <source>
        <dbReference type="ARBA" id="ARBA00022679"/>
    </source>
</evidence>
<feature type="region of interest" description="Disordered" evidence="12">
    <location>
        <begin position="1076"/>
        <end position="1104"/>
    </location>
</feature>
<dbReference type="PANTHER" id="PTHR43065">
    <property type="entry name" value="SENSOR HISTIDINE KINASE"/>
    <property type="match status" value="1"/>
</dbReference>
<dbReference type="SUPFAM" id="SSF47384">
    <property type="entry name" value="Homodimeric domain of signal transducing histidine kinase"/>
    <property type="match status" value="1"/>
</dbReference>
<dbReference type="GO" id="GO:0005524">
    <property type="term" value="F:ATP binding"/>
    <property type="evidence" value="ECO:0007669"/>
    <property type="project" value="UniProtKB-KW"/>
</dbReference>
<evidence type="ECO:0000259" key="15">
    <source>
        <dbReference type="PROSITE" id="PS50110"/>
    </source>
</evidence>
<dbReference type="SMART" id="SM00387">
    <property type="entry name" value="HATPase_c"/>
    <property type="match status" value="1"/>
</dbReference>
<dbReference type="SMART" id="SM00388">
    <property type="entry name" value="HisKA"/>
    <property type="match status" value="1"/>
</dbReference>
<evidence type="ECO:0000256" key="8">
    <source>
        <dbReference type="ARBA" id="ARBA00022991"/>
    </source>
</evidence>
<feature type="domain" description="Histidine kinase" evidence="14">
    <location>
        <begin position="845"/>
        <end position="1071"/>
    </location>
</feature>
<feature type="region of interest" description="Disordered" evidence="12">
    <location>
        <begin position="1121"/>
        <end position="1143"/>
    </location>
</feature>
<dbReference type="InterPro" id="IPR001789">
    <property type="entry name" value="Sig_transdc_resp-reg_receiver"/>
</dbReference>
<evidence type="ECO:0000256" key="5">
    <source>
        <dbReference type="ARBA" id="ARBA00022741"/>
    </source>
</evidence>
<protein>
    <recommendedName>
        <fullName evidence="18">Phytochrome</fullName>
    </recommendedName>
</protein>
<evidence type="ECO:0000313" key="17">
    <source>
        <dbReference type="Proteomes" id="UP000053558"/>
    </source>
</evidence>
<dbReference type="SUPFAM" id="SSF55874">
    <property type="entry name" value="ATPase domain of HSP90 chaperone/DNA topoisomerase II/histidine kinase"/>
    <property type="match status" value="1"/>
</dbReference>
<dbReference type="InterPro" id="IPR016132">
    <property type="entry name" value="Phyto_chromo_attachment"/>
</dbReference>
<keyword evidence="17" id="KW-1185">Reference proteome</keyword>
<dbReference type="PROSITE" id="PS50046">
    <property type="entry name" value="PHYTOCHROME_2"/>
    <property type="match status" value="1"/>
</dbReference>
<dbReference type="GeneID" id="19198490"/>
<dbReference type="GO" id="GO:0000155">
    <property type="term" value="F:phosphorelay sensor kinase activity"/>
    <property type="evidence" value="ECO:0007669"/>
    <property type="project" value="InterPro"/>
</dbReference>
<dbReference type="SUPFAM" id="SSF55781">
    <property type="entry name" value="GAF domain-like"/>
    <property type="match status" value="2"/>
</dbReference>
<name>A0A5M3MPY9_CONPW</name>
<keyword evidence="9" id="KW-0902">Two-component regulatory system</keyword>
<evidence type="ECO:0000256" key="6">
    <source>
        <dbReference type="ARBA" id="ARBA00022777"/>
    </source>
</evidence>
<evidence type="ECO:0000256" key="2">
    <source>
        <dbReference type="ARBA" id="ARBA00022553"/>
    </source>
</evidence>
<dbReference type="GO" id="GO:0009881">
    <property type="term" value="F:photoreceptor activity"/>
    <property type="evidence" value="ECO:0007669"/>
    <property type="project" value="UniProtKB-KW"/>
</dbReference>
<dbReference type="InterPro" id="IPR003661">
    <property type="entry name" value="HisK_dim/P_dom"/>
</dbReference>
<feature type="region of interest" description="Disordered" evidence="12">
    <location>
        <begin position="1"/>
        <end position="27"/>
    </location>
</feature>
<evidence type="ECO:0000259" key="14">
    <source>
        <dbReference type="PROSITE" id="PS50109"/>
    </source>
</evidence>
<feature type="domain" description="Phytochrome chromophore attachment site" evidence="13">
    <location>
        <begin position="474"/>
        <end position="636"/>
    </location>
</feature>
<dbReference type="InterPro" id="IPR029016">
    <property type="entry name" value="GAF-like_dom_sf"/>
</dbReference>
<dbReference type="Gene3D" id="3.30.450.40">
    <property type="match status" value="1"/>
</dbReference>
<dbReference type="Gene3D" id="3.30.450.20">
    <property type="entry name" value="PAS domain"/>
    <property type="match status" value="1"/>
</dbReference>
<dbReference type="GO" id="GO:0009584">
    <property type="term" value="P:detection of visible light"/>
    <property type="evidence" value="ECO:0007669"/>
    <property type="project" value="InterPro"/>
</dbReference>
<proteinExistence type="predicted"/>
<dbReference type="Gene3D" id="3.30.565.10">
    <property type="entry name" value="Histidine kinase-like ATPase, C-terminal domain"/>
    <property type="match status" value="1"/>
</dbReference>
<evidence type="ECO:0000256" key="12">
    <source>
        <dbReference type="SAM" id="MobiDB-lite"/>
    </source>
</evidence>
<feature type="compositionally biased region" description="Polar residues" evidence="12">
    <location>
        <begin position="82"/>
        <end position="98"/>
    </location>
</feature>
<gene>
    <name evidence="16" type="ORF">CONPUDRAFT_104552</name>
</gene>
<dbReference type="SMART" id="SM00065">
    <property type="entry name" value="GAF"/>
    <property type="match status" value="1"/>
</dbReference>
<evidence type="ECO:0000256" key="11">
    <source>
        <dbReference type="PROSITE-ProRule" id="PRU00169"/>
    </source>
</evidence>
<feature type="compositionally biased region" description="Pro residues" evidence="12">
    <location>
        <begin position="1"/>
        <end position="10"/>
    </location>
</feature>
<keyword evidence="5" id="KW-0547">Nucleotide-binding</keyword>
<dbReference type="Pfam" id="PF08446">
    <property type="entry name" value="PAS_2"/>
    <property type="match status" value="1"/>
</dbReference>
<dbReference type="CDD" id="cd17546">
    <property type="entry name" value="REC_hyHK_CKI1_RcsC-like"/>
    <property type="match status" value="1"/>
</dbReference>
<comment type="caution">
    <text evidence="16">The sequence shown here is derived from an EMBL/GenBank/DDBJ whole genome shotgun (WGS) entry which is preliminary data.</text>
</comment>
<keyword evidence="4" id="KW-0808">Transferase</keyword>
<keyword evidence="8" id="KW-0157">Chromophore</keyword>
<dbReference type="Pfam" id="PF00072">
    <property type="entry name" value="Response_reg"/>
    <property type="match status" value="1"/>
</dbReference>
<dbReference type="InterPro" id="IPR043150">
    <property type="entry name" value="Phytochrome_PHY_sf"/>
</dbReference>
<evidence type="ECO:0000256" key="3">
    <source>
        <dbReference type="ARBA" id="ARBA00022606"/>
    </source>
</evidence>
<dbReference type="OrthoDB" id="2015534at2759"/>
<dbReference type="GO" id="GO:0006355">
    <property type="term" value="P:regulation of DNA-templated transcription"/>
    <property type="evidence" value="ECO:0007669"/>
    <property type="project" value="InterPro"/>
</dbReference>
<evidence type="ECO:0008006" key="18">
    <source>
        <dbReference type="Google" id="ProtNLM"/>
    </source>
</evidence>
<keyword evidence="2 11" id="KW-0597">Phosphoprotein</keyword>
<dbReference type="InterPro" id="IPR005467">
    <property type="entry name" value="His_kinase_dom"/>
</dbReference>
<dbReference type="Gene3D" id="3.40.50.2300">
    <property type="match status" value="1"/>
</dbReference>
<keyword evidence="10" id="KW-0675">Receptor</keyword>
<dbReference type="PROSITE" id="PS50109">
    <property type="entry name" value="HIS_KIN"/>
    <property type="match status" value="1"/>
</dbReference>
<dbReference type="SMART" id="SM00448">
    <property type="entry name" value="REC"/>
    <property type="match status" value="1"/>
</dbReference>
<dbReference type="SUPFAM" id="SSF52172">
    <property type="entry name" value="CheY-like"/>
    <property type="match status" value="1"/>
</dbReference>
<sequence>MGEPVPPRPLTPDSDPEYAGTMNSRRPAQLSQVAANAFTDSSVFSISAEESSHRFNSSELGYVHLPPLPSSPAQAPSDRETSSGSSAITSWVQQQSQPGGYFQGRAERIDDGNAITRSSSVPPSSSLSSVAHGSSRMYDEERLITSRYHHVEDENGHHVVTGREGKLTRCEDEPIRTPGAIQGFGVLIAVDEDPDKGTLLVRQVSENATEILGLSPKYLFSLECFTDALPDTQADVLWDNIQFLSEPYVNADGQEDSPHVFLLSGWGEPGSGDASSNRSLGRREWTCWCALHRAPVVLSPEVDAGAKAGTGLIVLEFELELDTLHALYPISNDIVTGSFSPSDSTPGSDSTGASSETLVSADVGTSTVVGANNFTAVSQWPSEPVAQTNPEDEEWKPSAEDILESTTNYAKPIPALERLRRLSSSVPSRSNPPASTGPGRNRRGRRKAGATGVGMMDVFAVMAQINEQLGSTTDLDMCLKVVVGIIKDLTQFHRVMVYQFDEVWNGQVVAELVDWSKTHELYNGLHFPASDIPAQARQLYTINTVRMLYDRDQPTARIVVRHTDDLKAPLDMTHSYLRAMSPIHIKYLENMGVRASLSVSVIAFGQLWGLVSCHSHGSHGMRVSFPVRQMLRLLSQTISRNIERLSYSRRLQTRRLINPMTPDNSSSGYIVSNADDLLTLFDADYGILVIGEGAKIFGPNLHGQEILAVAEYLRLKQFDTIQVSQALVKDFPDLQLSTGLEVIAGLLYVPLSTGGNDFIAMLRKGQPRNVKWAGRPNKVPSKSLEPRKSFRTWSETVAGRSRAWTEEELETAGVLALLYGKFIEVWRQKESALQTSNLTNLLLTNASHEVRTPLNHIINYLELAMNSQLDGETRDHLSRSHTASKNLLFTINDLLDLTRLESGNEISFNEPFNLRNAIEDATRIYSNEAARRLIDFRVSASEGPKGVLGDVKKIKTVVANLTANALKYTSKGSVSVHCRTFEEPQGLRRSSQTAVEIVVADTGCGIPPDKLQSIFREFEQVESADPRDPVPGVGLGLAVVARIVEQLGGQLRVESTVGVGSRFSFLIPLELSNVGSDASGSSSAQTRSSSSLCLQSRTNSQSSGNEIDNIFEAFTGSSLSPNRRSLSDHGSDRMLPALPEPSARLQAVDDDVVTKHIASKKKTTHTSVHSLQTGSGFLPPLRVLVVEDNDINRKILSKRLEKDGHDVVGTTNGQEGLDTVKSDYGFDCILMDIQMPILNGFESTEQIRKHETTRPPPDQLPEEQRRQSQVLNGRIPIFAVSASLFENQRGELLSYGFDGWLLKPIDFDRLRVILKGTLDRNQRKLEIYKPGRVWEAGGWLCRPPSSKHRNTDQMTNQQPHIVKGN</sequence>
<feature type="compositionally biased region" description="Low complexity" evidence="12">
    <location>
        <begin position="1076"/>
        <end position="1091"/>
    </location>
</feature>
<evidence type="ECO:0000256" key="1">
    <source>
        <dbReference type="ARBA" id="ARBA00022543"/>
    </source>
</evidence>
<dbReference type="KEGG" id="cput:CONPUDRAFT_104552"/>
<dbReference type="OMA" id="WVMKPIN"/>
<dbReference type="PANTHER" id="PTHR43065:SF10">
    <property type="entry name" value="PEROXIDE STRESS-ACTIVATED HISTIDINE KINASE MAK3"/>
    <property type="match status" value="1"/>
</dbReference>
<feature type="region of interest" description="Disordered" evidence="12">
    <location>
        <begin position="422"/>
        <end position="448"/>
    </location>
</feature>
<feature type="region of interest" description="Disordered" evidence="12">
    <location>
        <begin position="114"/>
        <end position="134"/>
    </location>
</feature>
<keyword evidence="1" id="KW-0600">Photoreceptor protein</keyword>
<dbReference type="Proteomes" id="UP000053558">
    <property type="component" value="Unassembled WGS sequence"/>
</dbReference>
<dbReference type="Pfam" id="PF00512">
    <property type="entry name" value="HisKA"/>
    <property type="match status" value="1"/>
</dbReference>
<keyword evidence="6" id="KW-0418">Kinase</keyword>
<dbReference type="InterPro" id="IPR013654">
    <property type="entry name" value="PAS_2"/>
</dbReference>
<evidence type="ECO:0000256" key="10">
    <source>
        <dbReference type="ARBA" id="ARBA00023170"/>
    </source>
</evidence>
<feature type="compositionally biased region" description="Polar residues" evidence="12">
    <location>
        <begin position="1092"/>
        <end position="1104"/>
    </location>
</feature>
<accession>A0A5M3MPY9</accession>
<feature type="domain" description="Response regulatory" evidence="15">
    <location>
        <begin position="1182"/>
        <end position="1318"/>
    </location>
</feature>
<dbReference type="Gene3D" id="1.10.287.130">
    <property type="match status" value="1"/>
</dbReference>
<dbReference type="InterPro" id="IPR003594">
    <property type="entry name" value="HATPase_dom"/>
</dbReference>
<organism evidence="16 17">
    <name type="scientific">Coniophora puteana (strain RWD-64-598)</name>
    <name type="common">Brown rot fungus</name>
    <dbReference type="NCBI Taxonomy" id="741705"/>
    <lineage>
        <taxon>Eukaryota</taxon>
        <taxon>Fungi</taxon>
        <taxon>Dikarya</taxon>
        <taxon>Basidiomycota</taxon>
        <taxon>Agaricomycotina</taxon>
        <taxon>Agaricomycetes</taxon>
        <taxon>Agaricomycetidae</taxon>
        <taxon>Boletales</taxon>
        <taxon>Coniophorineae</taxon>
        <taxon>Coniophoraceae</taxon>
        <taxon>Coniophora</taxon>
    </lineage>
</organism>
<evidence type="ECO:0000313" key="16">
    <source>
        <dbReference type="EMBL" id="EIW81252.1"/>
    </source>
</evidence>
<dbReference type="CDD" id="cd00082">
    <property type="entry name" value="HisKA"/>
    <property type="match status" value="1"/>
</dbReference>
<dbReference type="InterPro" id="IPR013515">
    <property type="entry name" value="Phytochrome_cen-reg"/>
</dbReference>
<dbReference type="EMBL" id="JH711578">
    <property type="protein sequence ID" value="EIW81252.1"/>
    <property type="molecule type" value="Genomic_DNA"/>
</dbReference>
<evidence type="ECO:0000256" key="7">
    <source>
        <dbReference type="ARBA" id="ARBA00022840"/>
    </source>
</evidence>
<feature type="modified residue" description="4-aspartylphosphate" evidence="11">
    <location>
        <position position="1232"/>
    </location>
</feature>
<dbReference type="InterPro" id="IPR011006">
    <property type="entry name" value="CheY-like_superfamily"/>
</dbReference>
<dbReference type="InterPro" id="IPR035965">
    <property type="entry name" value="PAS-like_dom_sf"/>
</dbReference>